<proteinExistence type="predicted"/>
<dbReference type="OrthoDB" id="118105at2759"/>
<dbReference type="GeneTree" id="ENSGT00940000163467"/>
<dbReference type="Proteomes" id="UP000261640">
    <property type="component" value="Unplaced"/>
</dbReference>
<feature type="region of interest" description="Disordered" evidence="1">
    <location>
        <begin position="1"/>
        <end position="21"/>
    </location>
</feature>
<feature type="compositionally biased region" description="Polar residues" evidence="1">
    <location>
        <begin position="247"/>
        <end position="256"/>
    </location>
</feature>
<keyword evidence="4" id="KW-1185">Reference proteome</keyword>
<organism evidence="3 4">
    <name type="scientific">Mastacembelus armatus</name>
    <name type="common">zig-zag eel</name>
    <dbReference type="NCBI Taxonomy" id="205130"/>
    <lineage>
        <taxon>Eukaryota</taxon>
        <taxon>Metazoa</taxon>
        <taxon>Chordata</taxon>
        <taxon>Craniata</taxon>
        <taxon>Vertebrata</taxon>
        <taxon>Euteleostomi</taxon>
        <taxon>Actinopterygii</taxon>
        <taxon>Neopterygii</taxon>
        <taxon>Teleostei</taxon>
        <taxon>Neoteleostei</taxon>
        <taxon>Acanthomorphata</taxon>
        <taxon>Anabantaria</taxon>
        <taxon>Synbranchiformes</taxon>
        <taxon>Mastacembelidae</taxon>
        <taxon>Mastacembelus</taxon>
    </lineage>
</organism>
<evidence type="ECO:0000313" key="3">
    <source>
        <dbReference type="Ensembl" id="ENSMAMP00000061685.1"/>
    </source>
</evidence>
<evidence type="ECO:0000313" key="4">
    <source>
        <dbReference type="Proteomes" id="UP000261640"/>
    </source>
</evidence>
<feature type="compositionally biased region" description="Basic and acidic residues" evidence="1">
    <location>
        <begin position="136"/>
        <end position="151"/>
    </location>
</feature>
<dbReference type="InParanoid" id="A0A7N8Y9V5"/>
<feature type="region of interest" description="Disordered" evidence="1">
    <location>
        <begin position="117"/>
        <end position="298"/>
    </location>
</feature>
<feature type="compositionally biased region" description="Pro residues" evidence="1">
    <location>
        <begin position="230"/>
        <end position="239"/>
    </location>
</feature>
<dbReference type="PANTHER" id="PTHR46599">
    <property type="entry name" value="PIGGYBAC TRANSPOSABLE ELEMENT-DERIVED PROTEIN 4"/>
    <property type="match status" value="1"/>
</dbReference>
<dbReference type="AlphaFoldDB" id="A0A7N8Y9V5"/>
<protein>
    <submittedName>
        <fullName evidence="3">PiggyBac transposable element-derived protein 4-like</fullName>
    </submittedName>
</protein>
<accession>A0A7N8Y9V5</accession>
<dbReference type="Pfam" id="PF13843">
    <property type="entry name" value="DDE_Tnp_1_7"/>
    <property type="match status" value="1"/>
</dbReference>
<reference evidence="3" key="1">
    <citation type="submission" date="2025-08" db="UniProtKB">
        <authorList>
            <consortium name="Ensembl"/>
        </authorList>
    </citation>
    <scope>IDENTIFICATION</scope>
</reference>
<dbReference type="Ensembl" id="ENSMAMT00000059608.1">
    <property type="protein sequence ID" value="ENSMAMP00000061685.1"/>
    <property type="gene ID" value="ENSMAMG00000003153.2"/>
</dbReference>
<dbReference type="RefSeq" id="XP_026161493.1">
    <property type="nucleotide sequence ID" value="XM_026305708.2"/>
</dbReference>
<feature type="compositionally biased region" description="Basic and acidic residues" evidence="1">
    <location>
        <begin position="264"/>
        <end position="277"/>
    </location>
</feature>
<reference evidence="3" key="2">
    <citation type="submission" date="2025-09" db="UniProtKB">
        <authorList>
            <consortium name="Ensembl"/>
        </authorList>
    </citation>
    <scope>IDENTIFICATION</scope>
</reference>
<evidence type="ECO:0000259" key="2">
    <source>
        <dbReference type="Pfam" id="PF13843"/>
    </source>
</evidence>
<feature type="domain" description="PiggyBac transposable element-derived protein" evidence="2">
    <location>
        <begin position="306"/>
        <end position="677"/>
    </location>
</feature>
<dbReference type="InterPro" id="IPR029526">
    <property type="entry name" value="PGBD"/>
</dbReference>
<name>A0A7N8Y9V5_9TELE</name>
<dbReference type="PANTHER" id="PTHR46599:SF3">
    <property type="entry name" value="PIGGYBAC TRANSPOSABLE ELEMENT-DERIVED PROTEIN 4"/>
    <property type="match status" value="1"/>
</dbReference>
<evidence type="ECO:0000256" key="1">
    <source>
        <dbReference type="SAM" id="MobiDB-lite"/>
    </source>
</evidence>
<sequence length="778" mass="90059">MASTKTESEHEYSDNYYKTEIKEENQDPGFVYIDHYRHEIKEESQDPDFIDHEHCIIVMKEENEDPGFIDHEHYKSEIKEENQDPGVIYQGHYKHEIKEETQDPGFIDPEHYKSEIKEENQDQNRCAVTEENQETDFTKLDETESGIREENQDQDFINPDHRSSKPGSSFGSSDQQAEEDVGSIFCINDSSSDDDDLIHPDNTLDSGDSDYHPPSSESGEDLQPLQFTPQPGPSAPPPTTWQKRGRSSQGTSSTPGKKSGKRFRSSEGKKEERWHDRDEEDIKPDAPRFMPARTPGPTVDTTKAWSPISLFQLFFSASVVRTIIENTNANAVKRKRAGMKFKWEVLTAKDFYTFLAIVIFTGLVTVQNRSDYWRKKWLYNFPFPSEKMTQDRFEAIMWSLHLSNPEEDEENEKKRSTAEYDRLFKIKPLYTEMVDACKAHFQPYNNLSIDEQIVATKAQISLKQYIKEKPTKWGYKIFVLRDTSIGYTWNFFVYTGKRESPRGHGLSYSAVMDLMPFPLLGTGYTLYTDNFYTSPTLCTDLSTKKIGCCGTIGKHRNGFPQTQTNDLPKKAERGDIRWIRSGKLLYVKWMGTREVTMCSTVHQAYSGQTVRRKVKEAGVWHNKSIPVPDCIVDYSRNMGRIDLSDALIGFYRIHHKKTKWYKTLFYHFLDIAVVNSYLLHKELFEIKQDPTQAKPLIHKAFREQLAKEMLVFAERPAATPPLTTCMPIFFDSEARKHCKRCKDAGTPRVKTAVYCRKCNVPLCLSSKRNCFQEWHDGQ</sequence>
<dbReference type="GeneID" id="113129683"/>